<proteinExistence type="predicted"/>
<dbReference type="Proteomes" id="UP001163321">
    <property type="component" value="Chromosome 3"/>
</dbReference>
<accession>A0ACC0WBV2</accession>
<gene>
    <name evidence="1" type="ORF">PsorP6_007265</name>
</gene>
<sequence length="390" mass="43207">MIRPLSQKQLQSLEKSRVFSYTASALMKSGTMASTSPIHMHRQHASVVASTTFPCSFLAHDGALSSPSSHKATLRASVLQSVLHLLGQDGNALSGVQEILEIAATLPLSDASVQRACVVALRDLQQQTAGPSFVNHDSTLCNSCDAPAFSVKSTQPVNDLTADSFHHCKKFLRACGNEIHELDEMHASSEDANSTRSFSSRDKETELRPELLCTHGCAANIQYSSTVQVSSTRFSGSAVCSDIDDTDANQGSELSDVVYRAEFLSDMDEPLSDHEVPTIMSSSDRLVLQELHKNVASQRRRLKAMNFVTKYRVFTARKLQASLRRKRSIFQRLQSILRSRSRQEDVTKHYGVVTGERFFPTLQTLRLHQLDVLLVLLFLVAFVHLPFSLL</sequence>
<reference evidence="1 2" key="1">
    <citation type="journal article" date="2022" name="bioRxiv">
        <title>The genome of the oomycete Peronosclerospora sorghi, a cosmopolitan pathogen of maize and sorghum, is inflated with dispersed pseudogenes.</title>
        <authorList>
            <person name="Fletcher K."/>
            <person name="Martin F."/>
            <person name="Isakeit T."/>
            <person name="Cavanaugh K."/>
            <person name="Magill C."/>
            <person name="Michelmore R."/>
        </authorList>
    </citation>
    <scope>NUCLEOTIDE SEQUENCE [LARGE SCALE GENOMIC DNA]</scope>
    <source>
        <strain evidence="1">P6</strain>
    </source>
</reference>
<protein>
    <submittedName>
        <fullName evidence="1">Uncharacterized protein</fullName>
    </submittedName>
</protein>
<name>A0ACC0WBV2_9STRA</name>
<evidence type="ECO:0000313" key="2">
    <source>
        <dbReference type="Proteomes" id="UP001163321"/>
    </source>
</evidence>
<dbReference type="EMBL" id="CM047582">
    <property type="protein sequence ID" value="KAI9915583.1"/>
    <property type="molecule type" value="Genomic_DNA"/>
</dbReference>
<keyword evidence="2" id="KW-1185">Reference proteome</keyword>
<organism evidence="1 2">
    <name type="scientific">Peronosclerospora sorghi</name>
    <dbReference type="NCBI Taxonomy" id="230839"/>
    <lineage>
        <taxon>Eukaryota</taxon>
        <taxon>Sar</taxon>
        <taxon>Stramenopiles</taxon>
        <taxon>Oomycota</taxon>
        <taxon>Peronosporomycetes</taxon>
        <taxon>Peronosporales</taxon>
        <taxon>Peronosporaceae</taxon>
        <taxon>Peronosclerospora</taxon>
    </lineage>
</organism>
<evidence type="ECO:0000313" key="1">
    <source>
        <dbReference type="EMBL" id="KAI9915583.1"/>
    </source>
</evidence>
<comment type="caution">
    <text evidence="1">The sequence shown here is derived from an EMBL/GenBank/DDBJ whole genome shotgun (WGS) entry which is preliminary data.</text>
</comment>